<feature type="region of interest" description="Disordered" evidence="1">
    <location>
        <begin position="161"/>
        <end position="193"/>
    </location>
</feature>
<organism evidence="3 4">
    <name type="scientific">Ancylobacter tetraedralis</name>
    <dbReference type="NCBI Taxonomy" id="217068"/>
    <lineage>
        <taxon>Bacteria</taxon>
        <taxon>Pseudomonadati</taxon>
        <taxon>Pseudomonadota</taxon>
        <taxon>Alphaproteobacteria</taxon>
        <taxon>Hyphomicrobiales</taxon>
        <taxon>Xanthobacteraceae</taxon>
        <taxon>Ancylobacter</taxon>
    </lineage>
</organism>
<keyword evidence="2" id="KW-1133">Transmembrane helix</keyword>
<feature type="transmembrane region" description="Helical" evidence="2">
    <location>
        <begin position="92"/>
        <end position="110"/>
    </location>
</feature>
<keyword evidence="2" id="KW-0472">Membrane</keyword>
<evidence type="ECO:0000256" key="1">
    <source>
        <dbReference type="SAM" id="MobiDB-lite"/>
    </source>
</evidence>
<keyword evidence="2" id="KW-0812">Transmembrane</keyword>
<evidence type="ECO:0000256" key="2">
    <source>
        <dbReference type="SAM" id="Phobius"/>
    </source>
</evidence>
<evidence type="ECO:0000313" key="4">
    <source>
        <dbReference type="Proteomes" id="UP000533469"/>
    </source>
</evidence>
<feature type="transmembrane region" description="Helical" evidence="2">
    <location>
        <begin position="7"/>
        <end position="34"/>
    </location>
</feature>
<reference evidence="3 4" key="1">
    <citation type="submission" date="2020-08" db="EMBL/GenBank/DDBJ databases">
        <title>Genomic Encyclopedia of Type Strains, Phase IV (KMG-IV): sequencing the most valuable type-strain genomes for metagenomic binning, comparative biology and taxonomic classification.</title>
        <authorList>
            <person name="Goeker M."/>
        </authorList>
    </citation>
    <scope>NUCLEOTIDE SEQUENCE [LARGE SCALE GENOMIC DNA]</scope>
    <source>
        <strain evidence="3 4">DSM 5895</strain>
    </source>
</reference>
<protein>
    <submittedName>
        <fullName evidence="3">Uncharacterized protein</fullName>
    </submittedName>
</protein>
<dbReference type="EMBL" id="JACICD010000002">
    <property type="protein sequence ID" value="MBB3770957.1"/>
    <property type="molecule type" value="Genomic_DNA"/>
</dbReference>
<dbReference type="AlphaFoldDB" id="A0A839Z9H9"/>
<comment type="caution">
    <text evidence="3">The sequence shown here is derived from an EMBL/GenBank/DDBJ whole genome shotgun (WGS) entry which is preliminary data.</text>
</comment>
<evidence type="ECO:0000313" key="3">
    <source>
        <dbReference type="EMBL" id="MBB3770957.1"/>
    </source>
</evidence>
<name>A0A839Z9H9_9HYPH</name>
<sequence>MDSLLRLLLRFLVVPLGVMAGMITTMLVVIIGYWDIGALVSGADVGHAVLLLDALSAAVFVLTALVMMMWAIAAIGILFAETFAVRSWIFHVANGAASAWLAAWLFPTYADQTAPPMDEATFYVVAAGLAGGLAYWLVAGWSAGFWKPLGRAVVAPLPAPAPPSAPASAAGPVPAAPAAPSSSPGSPLPTRMP</sequence>
<feature type="transmembrane region" description="Helical" evidence="2">
    <location>
        <begin position="122"/>
        <end position="141"/>
    </location>
</feature>
<keyword evidence="4" id="KW-1185">Reference proteome</keyword>
<proteinExistence type="predicted"/>
<feature type="compositionally biased region" description="Low complexity" evidence="1">
    <location>
        <begin position="166"/>
        <end position="185"/>
    </location>
</feature>
<dbReference type="Proteomes" id="UP000533469">
    <property type="component" value="Unassembled WGS sequence"/>
</dbReference>
<feature type="transmembrane region" description="Helical" evidence="2">
    <location>
        <begin position="54"/>
        <end position="80"/>
    </location>
</feature>
<gene>
    <name evidence="3" type="ORF">FHS55_001552</name>
</gene>
<accession>A0A839Z9H9</accession>